<reference evidence="1 2" key="1">
    <citation type="journal article" date="2023" name="Hortic Res">
        <title>Pangenome of water caltrop reveals structural variations and asymmetric subgenome divergence after allopolyploidization.</title>
        <authorList>
            <person name="Zhang X."/>
            <person name="Chen Y."/>
            <person name="Wang L."/>
            <person name="Yuan Y."/>
            <person name="Fang M."/>
            <person name="Shi L."/>
            <person name="Lu R."/>
            <person name="Comes H.P."/>
            <person name="Ma Y."/>
            <person name="Chen Y."/>
            <person name="Huang G."/>
            <person name="Zhou Y."/>
            <person name="Zheng Z."/>
            <person name="Qiu Y."/>
        </authorList>
    </citation>
    <scope>NUCLEOTIDE SEQUENCE [LARGE SCALE GENOMIC DNA]</scope>
    <source>
        <tissue evidence="1">Roots</tissue>
    </source>
</reference>
<evidence type="ECO:0000313" key="1">
    <source>
        <dbReference type="EMBL" id="KAK4758469.1"/>
    </source>
</evidence>
<sequence length="130" mass="15374">MKSAWSSQVQAYNPDPWNIPHIHKYDHMKYLWTKNVRNCTIIGSLFLGLCIFMSSSQKLFTSSPNLSNRLRLVNHDIPSAYEIWNDFCSQRQQMMRTLQQDLLERSDLLRLIPCPISLFEFFFSFLPVIL</sequence>
<dbReference type="Proteomes" id="UP001345219">
    <property type="component" value="Chromosome 15"/>
</dbReference>
<evidence type="ECO:0000313" key="2">
    <source>
        <dbReference type="Proteomes" id="UP001345219"/>
    </source>
</evidence>
<keyword evidence="2" id="KW-1185">Reference proteome</keyword>
<comment type="caution">
    <text evidence="1">The sequence shown here is derived from an EMBL/GenBank/DDBJ whole genome shotgun (WGS) entry which is preliminary data.</text>
</comment>
<accession>A0AAN7K2T7</accession>
<protein>
    <submittedName>
        <fullName evidence="1">Uncharacterized protein</fullName>
    </submittedName>
</protein>
<proteinExistence type="predicted"/>
<organism evidence="1 2">
    <name type="scientific">Trapa incisa</name>
    <dbReference type="NCBI Taxonomy" id="236973"/>
    <lineage>
        <taxon>Eukaryota</taxon>
        <taxon>Viridiplantae</taxon>
        <taxon>Streptophyta</taxon>
        <taxon>Embryophyta</taxon>
        <taxon>Tracheophyta</taxon>
        <taxon>Spermatophyta</taxon>
        <taxon>Magnoliopsida</taxon>
        <taxon>eudicotyledons</taxon>
        <taxon>Gunneridae</taxon>
        <taxon>Pentapetalae</taxon>
        <taxon>rosids</taxon>
        <taxon>malvids</taxon>
        <taxon>Myrtales</taxon>
        <taxon>Lythraceae</taxon>
        <taxon>Trapa</taxon>
    </lineage>
</organism>
<dbReference type="AlphaFoldDB" id="A0AAN7K2T7"/>
<name>A0AAN7K2T7_9MYRT</name>
<dbReference type="EMBL" id="JAXIOK010000012">
    <property type="protein sequence ID" value="KAK4758469.1"/>
    <property type="molecule type" value="Genomic_DNA"/>
</dbReference>
<gene>
    <name evidence="1" type="ORF">SAY87_019770</name>
</gene>